<dbReference type="InterPro" id="IPR013154">
    <property type="entry name" value="ADH-like_N"/>
</dbReference>
<dbReference type="GO" id="GO:0016651">
    <property type="term" value="F:oxidoreductase activity, acting on NAD(P)H"/>
    <property type="evidence" value="ECO:0007669"/>
    <property type="project" value="InterPro"/>
</dbReference>
<dbReference type="Gene3D" id="3.90.180.10">
    <property type="entry name" value="Medium-chain alcohol dehydrogenases, catalytic domain"/>
    <property type="match status" value="1"/>
</dbReference>
<dbReference type="SMART" id="SM00829">
    <property type="entry name" value="PKS_ER"/>
    <property type="match status" value="1"/>
</dbReference>
<feature type="domain" description="Enoyl reductase (ER)" evidence="3">
    <location>
        <begin position="11"/>
        <end position="348"/>
    </location>
</feature>
<dbReference type="Pfam" id="PF00107">
    <property type="entry name" value="ADH_zinc_N"/>
    <property type="match status" value="1"/>
</dbReference>
<dbReference type="InterPro" id="IPR013149">
    <property type="entry name" value="ADH-like_C"/>
</dbReference>
<reference evidence="4" key="2">
    <citation type="journal article" date="2023" name="IMA Fungus">
        <title>Comparative genomic study of the Penicillium genus elucidates a diverse pangenome and 15 lateral gene transfer events.</title>
        <authorList>
            <person name="Petersen C."/>
            <person name="Sorensen T."/>
            <person name="Nielsen M.R."/>
            <person name="Sondergaard T.E."/>
            <person name="Sorensen J.L."/>
            <person name="Fitzpatrick D.A."/>
            <person name="Frisvad J.C."/>
            <person name="Nielsen K.L."/>
        </authorList>
    </citation>
    <scope>NUCLEOTIDE SEQUENCE</scope>
    <source>
        <strain evidence="4">IBT 30069</strain>
    </source>
</reference>
<accession>A0A9W9KQP3</accession>
<comment type="similarity">
    <text evidence="1">Belongs to the zinc-containing alcohol dehydrogenase family.</text>
</comment>
<evidence type="ECO:0000256" key="1">
    <source>
        <dbReference type="ARBA" id="ARBA00008072"/>
    </source>
</evidence>
<sequence length="352" mass="37968">MSISRSLVAEGRGRMALRNLPLPKIPNDYILVKTKAVALNPTDWKHVYYEDCTGCIVGCDYAGVVERVGSEVKKTWKKGDRVAGFTHGCNPMQPEGGAFAEYVIAKGDIQMRIPDSMCFEAACTLGVGLMTVGQNLYKSLQLPLPGQKQELGSGQDESESPSMILINGGATATGSLAIQFANLSGLQVITTCSEANRSFVCERGAEIVLDYHDDQAGKQINEITDDALEMVLDTISTPQSASLCAIAISSGGGSYNALLDVRCPRSDVDTDVSMAYEMVGEPYQMSGKYFEGTPESLAWAASWIDTIEPLLDGHIRPHPYQILSGGLAEIPTGLQLLQEGKVRARKLVYCVD</sequence>
<organism evidence="4 5">
    <name type="scientific">Penicillium angulare</name>
    <dbReference type="NCBI Taxonomy" id="116970"/>
    <lineage>
        <taxon>Eukaryota</taxon>
        <taxon>Fungi</taxon>
        <taxon>Dikarya</taxon>
        <taxon>Ascomycota</taxon>
        <taxon>Pezizomycotina</taxon>
        <taxon>Eurotiomycetes</taxon>
        <taxon>Eurotiomycetidae</taxon>
        <taxon>Eurotiales</taxon>
        <taxon>Aspergillaceae</taxon>
        <taxon>Penicillium</taxon>
    </lineage>
</organism>
<evidence type="ECO:0000313" key="5">
    <source>
        <dbReference type="Proteomes" id="UP001149165"/>
    </source>
</evidence>
<dbReference type="PANTHER" id="PTHR45348:SF2">
    <property type="entry name" value="ZINC-TYPE ALCOHOL DEHYDROGENASE-LIKE PROTEIN C2E1P3.01"/>
    <property type="match status" value="1"/>
</dbReference>
<dbReference type="SUPFAM" id="SSF50129">
    <property type="entry name" value="GroES-like"/>
    <property type="match status" value="1"/>
</dbReference>
<dbReference type="CDD" id="cd08249">
    <property type="entry name" value="enoyl_reductase_like"/>
    <property type="match status" value="1"/>
</dbReference>
<proteinExistence type="inferred from homology"/>
<name>A0A9W9KQP3_9EURO</name>
<protein>
    <submittedName>
        <fullName evidence="4">Oxidoreductase</fullName>
    </submittedName>
</protein>
<evidence type="ECO:0000313" key="4">
    <source>
        <dbReference type="EMBL" id="KAJ5115817.1"/>
    </source>
</evidence>
<reference evidence="4" key="1">
    <citation type="submission" date="2022-11" db="EMBL/GenBank/DDBJ databases">
        <authorList>
            <person name="Petersen C."/>
        </authorList>
    </citation>
    <scope>NUCLEOTIDE SEQUENCE</scope>
    <source>
        <strain evidence="4">IBT 30069</strain>
    </source>
</reference>
<dbReference type="OrthoDB" id="48317at2759"/>
<dbReference type="Proteomes" id="UP001149165">
    <property type="component" value="Unassembled WGS sequence"/>
</dbReference>
<dbReference type="InterPro" id="IPR011032">
    <property type="entry name" value="GroES-like_sf"/>
</dbReference>
<keyword evidence="2" id="KW-0560">Oxidoreductase</keyword>
<dbReference type="SUPFAM" id="SSF51735">
    <property type="entry name" value="NAD(P)-binding Rossmann-fold domains"/>
    <property type="match status" value="1"/>
</dbReference>
<dbReference type="PANTHER" id="PTHR45348">
    <property type="entry name" value="HYPOTHETICAL OXIDOREDUCTASE (EUROFUNG)"/>
    <property type="match status" value="1"/>
</dbReference>
<dbReference type="InterPro" id="IPR036291">
    <property type="entry name" value="NAD(P)-bd_dom_sf"/>
</dbReference>
<gene>
    <name evidence="4" type="ORF">N7456_000165</name>
</gene>
<dbReference type="Pfam" id="PF08240">
    <property type="entry name" value="ADH_N"/>
    <property type="match status" value="1"/>
</dbReference>
<dbReference type="EMBL" id="JAPQKH010000001">
    <property type="protein sequence ID" value="KAJ5115817.1"/>
    <property type="molecule type" value="Genomic_DNA"/>
</dbReference>
<evidence type="ECO:0000256" key="2">
    <source>
        <dbReference type="ARBA" id="ARBA00023002"/>
    </source>
</evidence>
<evidence type="ECO:0000259" key="3">
    <source>
        <dbReference type="SMART" id="SM00829"/>
    </source>
</evidence>
<dbReference type="InterPro" id="IPR047122">
    <property type="entry name" value="Trans-enoyl_RdTase-like"/>
</dbReference>
<comment type="caution">
    <text evidence="4">The sequence shown here is derived from an EMBL/GenBank/DDBJ whole genome shotgun (WGS) entry which is preliminary data.</text>
</comment>
<dbReference type="Gene3D" id="3.40.50.720">
    <property type="entry name" value="NAD(P)-binding Rossmann-like Domain"/>
    <property type="match status" value="1"/>
</dbReference>
<dbReference type="InterPro" id="IPR020843">
    <property type="entry name" value="ER"/>
</dbReference>
<dbReference type="AlphaFoldDB" id="A0A9W9KQP3"/>
<keyword evidence="5" id="KW-1185">Reference proteome</keyword>